<dbReference type="GO" id="GO:0005737">
    <property type="term" value="C:cytoplasm"/>
    <property type="evidence" value="ECO:0007669"/>
    <property type="project" value="InterPro"/>
</dbReference>
<dbReference type="Pfam" id="PF03534">
    <property type="entry name" value="SpvB"/>
    <property type="match status" value="1"/>
</dbReference>
<dbReference type="NCBIfam" id="TIGR03696">
    <property type="entry name" value="Rhs_assc_core"/>
    <property type="match status" value="1"/>
</dbReference>
<dbReference type="GO" id="GO:0005576">
    <property type="term" value="C:extracellular region"/>
    <property type="evidence" value="ECO:0007669"/>
    <property type="project" value="UniProtKB-SubCell"/>
</dbReference>
<evidence type="ECO:0000256" key="1">
    <source>
        <dbReference type="ARBA" id="ARBA00004613"/>
    </source>
</evidence>
<organism evidence="5 6">
    <name type="scientific">Pseudoalteromonas rubra</name>
    <dbReference type="NCBI Taxonomy" id="43658"/>
    <lineage>
        <taxon>Bacteria</taxon>
        <taxon>Pseudomonadati</taxon>
        <taxon>Pseudomonadota</taxon>
        <taxon>Gammaproteobacteria</taxon>
        <taxon>Alteromonadales</taxon>
        <taxon>Pseudoalteromonadaceae</taxon>
        <taxon>Pseudoalteromonas</taxon>
    </lineage>
</organism>
<keyword evidence="3" id="KW-0843">Virulence</keyword>
<dbReference type="SUPFAM" id="SSF69318">
    <property type="entry name" value="Integrin alpha N-terminal domain"/>
    <property type="match status" value="1"/>
</dbReference>
<gene>
    <name evidence="5" type="ORF">CWB99_04405</name>
</gene>
<dbReference type="InterPro" id="IPR028994">
    <property type="entry name" value="Integrin_alpha_N"/>
</dbReference>
<sequence length="3746" mass="412973">MRYNKQLLITFFALLTSLFSLEARATPVFNNCFLKNSYELPYRPGLKITLTGNYEEYHFPETGSQYTSFQGIHSLYIGNNKLHGWTTRILRESELPAGLKYAKKDYYVPLLVTSNMTVGKYDLLVRMTTADHEEVDDPYSQVPSYIPYDHDCVVKFDIFNLTKPEIRSTSPSGDTTIVQDQPLTVSFTAFDAGADYASFNIYRGTTRLSPSCSSSNGNKSKTCKVSYGKNGLGLGEHTFKAIVMDSRGYDVTATRKVTVKEKNTAPIISNFSVSPDIGAAGQAISVSFTVKDNDTQSYNKLSHVTLQRDSQDPVAVSQQDCALLGGGYKSCTLNFGTISADNAQTSITLTVYDKEGANDSRSDTVEFVPADLTVSSISVSPVTPFIDDIVKVTAHVNSGLEYLDTLQLCAMRGGSFTQGAPCPSSTIISNACNKTNGSCSLFHNLAGYSTSANFKMYAANKFGDTEESLLTVMPKRYFGGALSINALPGTSHIVGNSVPFVALIGAINKNSETLKRIELKSGGTLLQSYSVNIPLSRDKAVEHHFSWTPEVVRSNMPVSAVLYDDKNQLVHTSSVYLDIVYPDTPKPGLPKLIINPAGAGTYQVVASELSNTRQLNFSATVNGADKAILPNAEIKSPGDSASVQVDVNYADHNTTLRVCVLASNYLVSGSEAIPDTFKEADQQVCVTQQIKHPKPIPETPKFSALKSQVSGKYTVQWQQQNDGATNVFRLYRWNGLPSDRDLSELIYEGAENQVTINSPEQGHVTYEIHACFDDSTCTAGQQFTVEHLPPYIQSASVVQCGTQRCLDVKGIGFSATQSTLQLQLRQTAETYSYSFLTLVPDGFQQPLSNYIADKLIEGGAYLKIGNGVKHNQLPVHSSIVVSGSGSDNGPDLLSRGFTFSGNGILYAGSESGLNAYIVTPEQKFELKWTHETPAGLAEASKYDDVVAMPVVKSNTSLAQGGIYDDVYFGSRNNRFYRIKHDITNANESSKRVVWLFDTRGPIVAPAQLTKVYGADLPIVYVGSLDEALYALNADTGEVYWHYLLPDSGGIVAQPQVSSDGYVYVQTKKDVYVISPGLIKQNAMYWKGLGELEKLLNEHFPQWRDTIEGDAKLLHPEQRDEVIWTLTDLMFVLRNEYPTKDQINILSYLVTNNLLSIEEVTRLILSSVTEDNVAIYSNIAMPNEDFALAMIAKVKNISHHEAKAVLVGGKNYVYWQGLLDEGMSRANLVLELLFYRSEQYDQLTLKTLNYFYDFCSTNEACSYSADDDGDGLSFAAELALGTDPFDKSDGLQTPTLALESQNFGNLSFVFSSSGAVEQYVLEKSENGQSYEIDTWVKASKSSENAQSSDSTSHSVSVPNGSFKFRIKACVSVALEPGEEKMFCSQQYSEALHVLVQDSVAMSHINVHLPDLAVREPTHDMYARAMHARLTPTQGNFRVTENGSAGYTVPIELPPGIAGVTPQVTLNYDSQAGSSNVALGWSIGAGGAISRCSQTLAQDGQFKPLTFTNSDRFCLGGQRLIPADVTGDFDDYNTLETYVLELDSKVTVAKISTADSVEFLVKAKDGTLKRYGGAADSEIRLGNRSDRTLTWLLHSVYDNMQVEDTAIKYEYSASVSGQVLGEAEKVLTKITYSGNSVEFDYRSGDIRRAGYVFDGLMSSERAELQKIIVKNHYKRVISRFELGTETTVNGLRLLTSVKQCDAGSVCKLPIQFSYDNFSDSLTYTASSTVYGLPYDENGNHRLAAMLSVDSEGDGVPEIAVLERYEDKDYKLCLLKGGSRQNEASRFACTSFVRGDDEESVSVESIDYDNDGKQELFVNMKKDYDSNYKRDYFTIYELVGQTLQRVDIDDIFKHSTLESNLYFKEPKFADFNGDGYSDIVYKRDTGETAYVRYFDPVENVFSVPLDVTVYGTNWPASVSEEDGEWYVADMNADGLADIVSLKCNELNKCDEKQSNSVLVNYNRGSIETNYPDAGTLALQFESQQIVSTKKVRSLQLMDANADGLIDLLFLDVSEWDKYKGDQEGSWQLWVNQSQSEPMFEHNFTYDVDLDLSDGREFHKDISTPTAIDVDRNGKPDLFFRGKLDINWTHYEWSPQKNTLEQVDRFVLSTATLQSLSGDYLTTFDFDYDGNNDLLFKNASFIEIRYDQSMLATSGLLRTVTQGYGSKTEIDYASMTDSDVYKGKVIAFKQDEAVKRADLKVNKYIAPIQLVSKVTTDSPDSTNVGTVSIDYFYEGARVQFGGRGMLGFQSLTTTSYKQEQQSDEQYAIVTTTRYLQHFPFTGMPVSTDKYFKKVGEADTFMSPTKYLTRAYNTYKYVEIEHRGGKAYQALLQNARECDARLNSNYSISGYGCSETDMTYDKDNNANLIESVVTKFNVNTSDIYTFVRFGNAGAALSKVTTSNEYSGTAQAKRFGRITKATAKHTDGSGNNGISKTSEFVYYGASDTHPYMLKQEIIAPGGSCDAQLTKTYIYDDVGNIKLTKTSNDSDQCESKDKQTRVTEHVYDADGRYLRYSLQNVDTAPADLSAGLKGSDILIAKSAEVLVRNEHGAPTKILSPSGMYTYKLYDTFGSAIGQYQTTGAHSYTYLRECAELQCSVKSERYVNGELLETQYLDKAGRPYKSIVPSVLGAPLETTNVYDTYGRLLQTQAHRAKPVKTYHDIFDRVQKVVDENSGMTTETTFSGLESTTTISGHIGNESNASHSTTTTKNALGQVVQVTDSMGNTLTYTYDVMGNQDTVSSSADNGRILIDNEYDALGRRIELKDADRGTWTYTYNAFGELTSQTDARKVTQYFTYDLLGRKTHQTQEVGAAADGKDSAAYLQTEIVSEGDSTWEYGTKASNVHQLISATQGQDWRQYYFYDNFGRAVATLTSLGLTQSCGKDDVELDTNHYDLRIKVSDPDNLPAIADPLTSLCVIQQQAYDAHGRLAFQFDDYRRMNSGGENKYIEARGVKNTYRYGQLFERREAREGSRGRIYYQVKSLNTRGQVSQYIKGGKTMSITYDPVSGSLTNISGEGVLEAVQSDSYGFDGLGNLINRTLTGFELETFGYDDLNRVTHINGKQQFKYDSNGNLKKIGKWHQTYGEHGAAPHALTTRSNSINPGGNGSGTPIILPPPPPQFDTWGSEEAQSSATLQSRFAAPLSNANIADGVYVTESYFYDANGNQTRMERDGVTIRTLKYSARNKVKEIEGRSETVTFDYDINNRRYKREDGSQTVYYVGALELTTKSGNDKQAYIKRYVGNDATIKYTSGDEQAQGSTIQWLFTDHQGSIVAITDQYFDVVQRMSYDVFGQLRTSESETEKAANALGLHPDLAFLFDIADNTRGYTGHEPVVLGGESRIIHMNGRIYDALTGRFMQPDPITQAPGNLQNYNTYSYVFNNPLSYTDPSGYIIKPLKKLTRNVIRATAKVFGKELTNIAANVASVVFCQAGAPACAAAWSYEFNRAMGVPPEYARNSAYIAFMSTHVLTQIGGNFNKVGAKNLAKYGSVEAAKSAGLHSFGGNMLTTGQVAAQISAHAVIGGISSAMSGGKFGHGFFSAGITKGAGGAYLPGGDELTATQIAQGTVISAAIGGTASEISGGKFSNGARFGAMQYLYNQASKVDYGKIWDDMRRTWSDYWGSSSPELGVQAIGYEYTQVWGGVAVRGAFGIFVDFRGGDVDFFQKVGYSMDPLDIESAWGHEVSRGITFDYSPDINLFLGDAIDYGATLGPLGLDISFTDTPRPQLATVGFDIGTGGGVSRMKVTTKRAPNFFR</sequence>
<evidence type="ECO:0000256" key="4">
    <source>
        <dbReference type="SAM" id="SignalP"/>
    </source>
</evidence>
<reference evidence="6" key="2">
    <citation type="submission" date="2019-06" db="EMBL/GenBank/DDBJ databases">
        <title>Co-occurence of chitin degradation, pigmentation and bioactivity in marine Pseudoalteromonas.</title>
        <authorList>
            <person name="Sonnenschein E.C."/>
            <person name="Bech P.K."/>
        </authorList>
    </citation>
    <scope>NUCLEOTIDE SEQUENCE [LARGE SCALE GENOMIC DNA]</scope>
    <source>
        <strain evidence="6">S2676</strain>
    </source>
</reference>
<dbReference type="InterPro" id="IPR013783">
    <property type="entry name" value="Ig-like_fold"/>
</dbReference>
<accession>A0A5S3WR98</accession>
<dbReference type="OrthoDB" id="7054769at2"/>
<name>A0A5S3WR98_9GAMM</name>
<dbReference type="NCBIfam" id="TIGR01643">
    <property type="entry name" value="YD_repeat_2x"/>
    <property type="match status" value="1"/>
</dbReference>
<dbReference type="InterPro" id="IPR006530">
    <property type="entry name" value="YD"/>
</dbReference>
<dbReference type="Gene3D" id="2.130.10.10">
    <property type="entry name" value="YVTN repeat-like/Quinoprotein amine dehydrogenase"/>
    <property type="match status" value="1"/>
</dbReference>
<reference evidence="5 6" key="1">
    <citation type="submission" date="2018-01" db="EMBL/GenBank/DDBJ databases">
        <authorList>
            <person name="Paulsen S."/>
            <person name="Gram L.K."/>
        </authorList>
    </citation>
    <scope>NUCLEOTIDE SEQUENCE [LARGE SCALE GENOMIC DNA]</scope>
    <source>
        <strain evidence="5 6">S2676</strain>
    </source>
</reference>
<dbReference type="Pfam" id="PF05593">
    <property type="entry name" value="RHS_repeat"/>
    <property type="match status" value="2"/>
</dbReference>
<dbReference type="RefSeq" id="WP_138550764.1">
    <property type="nucleotide sequence ID" value="NZ_PNCH01000014.1"/>
</dbReference>
<protein>
    <submittedName>
        <fullName evidence="5">Uncharacterized protein</fullName>
    </submittedName>
</protein>
<evidence type="ECO:0000256" key="2">
    <source>
        <dbReference type="ARBA" id="ARBA00022525"/>
    </source>
</evidence>
<dbReference type="PANTHER" id="PTHR32305:SF15">
    <property type="entry name" value="PROTEIN RHSA-RELATED"/>
    <property type="match status" value="1"/>
</dbReference>
<keyword evidence="4" id="KW-0732">Signal</keyword>
<evidence type="ECO:0000313" key="5">
    <source>
        <dbReference type="EMBL" id="TMP31499.1"/>
    </source>
</evidence>
<dbReference type="InterPro" id="IPR003284">
    <property type="entry name" value="Sal_SpvB"/>
</dbReference>
<dbReference type="InterPro" id="IPR015943">
    <property type="entry name" value="WD40/YVTN_repeat-like_dom_sf"/>
</dbReference>
<proteinExistence type="predicted"/>
<dbReference type="Proteomes" id="UP000310249">
    <property type="component" value="Unassembled WGS sequence"/>
</dbReference>
<dbReference type="InterPro" id="IPR031325">
    <property type="entry name" value="RHS_repeat"/>
</dbReference>
<evidence type="ECO:0000256" key="3">
    <source>
        <dbReference type="ARBA" id="ARBA00023026"/>
    </source>
</evidence>
<dbReference type="EMBL" id="PNCI01000008">
    <property type="protein sequence ID" value="TMP31499.1"/>
    <property type="molecule type" value="Genomic_DNA"/>
</dbReference>
<dbReference type="InterPro" id="IPR050708">
    <property type="entry name" value="T6SS_VgrG/RHS"/>
</dbReference>
<keyword evidence="2" id="KW-0964">Secreted</keyword>
<feature type="signal peptide" evidence="4">
    <location>
        <begin position="1"/>
        <end position="25"/>
    </location>
</feature>
<comment type="caution">
    <text evidence="5">The sequence shown here is derived from an EMBL/GenBank/DDBJ whole genome shotgun (WGS) entry which is preliminary data.</text>
</comment>
<feature type="chain" id="PRO_5024447766" evidence="4">
    <location>
        <begin position="26"/>
        <end position="3746"/>
    </location>
</feature>
<dbReference type="Gene3D" id="2.180.10.10">
    <property type="entry name" value="RHS repeat-associated core"/>
    <property type="match status" value="2"/>
</dbReference>
<dbReference type="PANTHER" id="PTHR32305">
    <property type="match status" value="1"/>
</dbReference>
<evidence type="ECO:0000313" key="6">
    <source>
        <dbReference type="Proteomes" id="UP000310249"/>
    </source>
</evidence>
<comment type="subcellular location">
    <subcellularLocation>
        <location evidence="1">Secreted</location>
    </subcellularLocation>
</comment>
<dbReference type="InterPro" id="IPR022385">
    <property type="entry name" value="Rhs_assc_core"/>
</dbReference>
<dbReference type="SUPFAM" id="SSF50998">
    <property type="entry name" value="Quinoprotein alcohol dehydrogenase-like"/>
    <property type="match status" value="1"/>
</dbReference>
<dbReference type="InterPro" id="IPR011047">
    <property type="entry name" value="Quinoprotein_ADH-like_sf"/>
</dbReference>
<dbReference type="Gene3D" id="2.60.40.10">
    <property type="entry name" value="Immunoglobulins"/>
    <property type="match status" value="1"/>
</dbReference>